<keyword evidence="2 6" id="KW-0067">ATP-binding</keyword>
<feature type="domain" description="ABC transporter" evidence="5">
    <location>
        <begin position="124"/>
        <end position="328"/>
    </location>
</feature>
<dbReference type="Pfam" id="PF00005">
    <property type="entry name" value="ABC_tran"/>
    <property type="match status" value="1"/>
</dbReference>
<dbReference type="Proteomes" id="UP001266305">
    <property type="component" value="Unassembled WGS sequence"/>
</dbReference>
<dbReference type="CDD" id="cd03263">
    <property type="entry name" value="ABC_subfamily_A"/>
    <property type="match status" value="1"/>
</dbReference>
<accession>A0ABQ9VRH8</accession>
<dbReference type="EMBL" id="JASSZA010000005">
    <property type="protein sequence ID" value="KAK2111961.1"/>
    <property type="molecule type" value="Genomic_DNA"/>
</dbReference>
<keyword evidence="4" id="KW-0812">Transmembrane</keyword>
<dbReference type="PROSITE" id="PS00211">
    <property type="entry name" value="ABC_TRANSPORTER_1"/>
    <property type="match status" value="1"/>
</dbReference>
<keyword evidence="7" id="KW-1185">Reference proteome</keyword>
<dbReference type="InterPro" id="IPR003593">
    <property type="entry name" value="AAA+_ATPase"/>
</dbReference>
<keyword evidence="4" id="KW-0472">Membrane</keyword>
<evidence type="ECO:0000313" key="6">
    <source>
        <dbReference type="EMBL" id="KAK2111961.1"/>
    </source>
</evidence>
<dbReference type="SMART" id="SM00382">
    <property type="entry name" value="AAA"/>
    <property type="match status" value="1"/>
</dbReference>
<reference evidence="6 7" key="1">
    <citation type="submission" date="2023-05" db="EMBL/GenBank/DDBJ databases">
        <title>B98-5 Cell Line De Novo Hybrid Assembly: An Optical Mapping Approach.</title>
        <authorList>
            <person name="Kananen K."/>
            <person name="Auerbach J.A."/>
            <person name="Kautto E."/>
            <person name="Blachly J.S."/>
        </authorList>
    </citation>
    <scope>NUCLEOTIDE SEQUENCE [LARGE SCALE GENOMIC DNA]</scope>
    <source>
        <strain evidence="6">B95-8</strain>
        <tissue evidence="6">Cell line</tissue>
    </source>
</reference>
<dbReference type="PROSITE" id="PS50893">
    <property type="entry name" value="ABC_TRANSPORTER_2"/>
    <property type="match status" value="1"/>
</dbReference>
<gene>
    <name evidence="6" type="primary">ABCA8_2</name>
    <name evidence="6" type="ORF">P7K49_011707</name>
</gene>
<keyword evidence="1" id="KW-0547">Nucleotide-binding</keyword>
<name>A0ABQ9VRH8_SAGOE</name>
<protein>
    <submittedName>
        <fullName evidence="6">ATP-binding cassette sub- A member 8</fullName>
    </submittedName>
</protein>
<dbReference type="PANTHER" id="PTHR19229">
    <property type="entry name" value="ATP-BINDING CASSETTE TRANSPORTER SUBFAMILY A ABCA"/>
    <property type="match status" value="1"/>
</dbReference>
<evidence type="ECO:0000313" key="7">
    <source>
        <dbReference type="Proteomes" id="UP001266305"/>
    </source>
</evidence>
<keyword evidence="4" id="KW-1133">Transmembrane helix</keyword>
<organism evidence="6 7">
    <name type="scientific">Saguinus oedipus</name>
    <name type="common">Cotton-top tamarin</name>
    <name type="synonym">Oedipomidas oedipus</name>
    <dbReference type="NCBI Taxonomy" id="9490"/>
    <lineage>
        <taxon>Eukaryota</taxon>
        <taxon>Metazoa</taxon>
        <taxon>Chordata</taxon>
        <taxon>Craniata</taxon>
        <taxon>Vertebrata</taxon>
        <taxon>Euteleostomi</taxon>
        <taxon>Mammalia</taxon>
        <taxon>Eutheria</taxon>
        <taxon>Euarchontoglires</taxon>
        <taxon>Primates</taxon>
        <taxon>Haplorrhini</taxon>
        <taxon>Platyrrhini</taxon>
        <taxon>Cebidae</taxon>
        <taxon>Callitrichinae</taxon>
        <taxon>Saguinus</taxon>
    </lineage>
</organism>
<dbReference type="InterPro" id="IPR026082">
    <property type="entry name" value="ABCA"/>
</dbReference>
<dbReference type="Gene3D" id="3.40.50.300">
    <property type="entry name" value="P-loop containing nucleotide triphosphate hydrolases"/>
    <property type="match status" value="1"/>
</dbReference>
<dbReference type="SUPFAM" id="SSF52540">
    <property type="entry name" value="P-loop containing nucleoside triphosphate hydrolases"/>
    <property type="match status" value="1"/>
</dbReference>
<evidence type="ECO:0000256" key="4">
    <source>
        <dbReference type="SAM" id="Phobius"/>
    </source>
</evidence>
<proteinExistence type="predicted"/>
<dbReference type="InterPro" id="IPR003439">
    <property type="entry name" value="ABC_transporter-like_ATP-bd"/>
</dbReference>
<sequence>MAQLLHLDYDLNSNEFPHPSDGSNLIVATNFMLAFDTCLYLALVIYFDKILPNEYGRRRSPLFFLKSSFWSQTQKADHVALEDEMDSDPSSNDSFEPVPPEFHGKEAIRYHHHVTNIILRTRYMQDEMLYLPSDTVLKPCKFSDLIFDIYEGQITAILGHSGAGKSTLLNILSGLSVPTKGSVTIYNNKLSEMADLENLCELTGVCPQFNVQFDFLTVKENLRLFAKIKGILPQEVDKEIQRVLLELEMKNIQDVLAQNLSGGQKRKLTFGIAILGDPPIFLLDEPTAGLDPFSRHQVWNLLKERKTDHVILFSTQFMDEADILAGNH</sequence>
<evidence type="ECO:0000256" key="2">
    <source>
        <dbReference type="ARBA" id="ARBA00022840"/>
    </source>
</evidence>
<evidence type="ECO:0000259" key="5">
    <source>
        <dbReference type="PROSITE" id="PS50893"/>
    </source>
</evidence>
<dbReference type="InterPro" id="IPR027417">
    <property type="entry name" value="P-loop_NTPase"/>
</dbReference>
<comment type="caution">
    <text evidence="6">The sequence shown here is derived from an EMBL/GenBank/DDBJ whole genome shotgun (WGS) entry which is preliminary data.</text>
</comment>
<evidence type="ECO:0000256" key="1">
    <source>
        <dbReference type="ARBA" id="ARBA00022741"/>
    </source>
</evidence>
<dbReference type="GO" id="GO:0005524">
    <property type="term" value="F:ATP binding"/>
    <property type="evidence" value="ECO:0007669"/>
    <property type="project" value="UniProtKB-KW"/>
</dbReference>
<comment type="subunit">
    <text evidence="3">Monomer; does not require oligomerization for channel activity. May form oligomers in the membrane. Interacts with SLC26A3, SLC26A6 and NHERF1. Interacts with SHANK2. Interacts with MYO6. Interacts (via C-terminus) with GOPC (via PDZ domain); this promotes CFTR internalization and thereby decreases channel activity. Interacts with SLC4A7 through NHERF1. Found in a complex with MYO5B and RAB11A. Interacts with ANO1. Interacts with SLC26A8. Interacts with AHCYL1; the interaction increases CFTR activity. Interacts with CSE1L. The core-glycosylated form interacts with GORASP2 (via PDZ GRASP-type 1 domain) in respone to ER stress. Interacts with MARCHF2; the interaction leads to CFTR ubiqtuitination and degradation. Interacts with ADGRG2.</text>
</comment>
<dbReference type="InterPro" id="IPR017871">
    <property type="entry name" value="ABC_transporter-like_CS"/>
</dbReference>
<feature type="transmembrane region" description="Helical" evidence="4">
    <location>
        <begin position="25"/>
        <end position="47"/>
    </location>
</feature>
<evidence type="ECO:0000256" key="3">
    <source>
        <dbReference type="ARBA" id="ARBA00093570"/>
    </source>
</evidence>
<dbReference type="PANTHER" id="PTHR19229:SF274">
    <property type="entry name" value="ABC-TYPE ORGANIC ANION TRANSPORTER ABCA8"/>
    <property type="match status" value="1"/>
</dbReference>